<comment type="caution">
    <text evidence="14">The sequence shown here is derived from an EMBL/GenBank/DDBJ whole genome shotgun (WGS) entry which is preliminary data.</text>
</comment>
<evidence type="ECO:0000313" key="14">
    <source>
        <dbReference type="EMBL" id="RFT07073.1"/>
    </source>
</evidence>
<feature type="transmembrane region" description="Helical" evidence="13">
    <location>
        <begin position="419"/>
        <end position="440"/>
    </location>
</feature>
<dbReference type="GO" id="GO:0005886">
    <property type="term" value="C:plasma membrane"/>
    <property type="evidence" value="ECO:0007669"/>
    <property type="project" value="UniProtKB-SubCell"/>
</dbReference>
<feature type="transmembrane region" description="Helical" evidence="13">
    <location>
        <begin position="319"/>
        <end position="346"/>
    </location>
</feature>
<dbReference type="InterPro" id="IPR050222">
    <property type="entry name" value="MATE_MdtK"/>
</dbReference>
<name>A0A3E2B4X5_9FIRM</name>
<evidence type="ECO:0000256" key="6">
    <source>
        <dbReference type="ARBA" id="ARBA00022449"/>
    </source>
</evidence>
<dbReference type="Proteomes" id="UP000260649">
    <property type="component" value="Unassembled WGS sequence"/>
</dbReference>
<evidence type="ECO:0000256" key="3">
    <source>
        <dbReference type="ARBA" id="ARBA00010199"/>
    </source>
</evidence>
<protein>
    <recommendedName>
        <fullName evidence="4">Probable multidrug resistance protein NorM</fullName>
    </recommendedName>
    <alternativeName>
        <fullName evidence="12">Multidrug-efflux transporter</fullName>
    </alternativeName>
</protein>
<evidence type="ECO:0000256" key="2">
    <source>
        <dbReference type="ARBA" id="ARBA00004651"/>
    </source>
</evidence>
<dbReference type="RefSeq" id="WP_021920706.1">
    <property type="nucleotide sequence ID" value="NZ_CAKXKJ010000001.1"/>
</dbReference>
<feature type="transmembrane region" description="Helical" evidence="13">
    <location>
        <begin position="170"/>
        <end position="190"/>
    </location>
</feature>
<evidence type="ECO:0000256" key="11">
    <source>
        <dbReference type="ARBA" id="ARBA00023136"/>
    </source>
</evidence>
<evidence type="ECO:0000256" key="9">
    <source>
        <dbReference type="ARBA" id="ARBA00022989"/>
    </source>
</evidence>
<evidence type="ECO:0000256" key="8">
    <source>
        <dbReference type="ARBA" id="ARBA00022692"/>
    </source>
</evidence>
<dbReference type="PIRSF" id="PIRSF006603">
    <property type="entry name" value="DinF"/>
    <property type="match status" value="1"/>
</dbReference>
<dbReference type="GO" id="GO:0006811">
    <property type="term" value="P:monoatomic ion transport"/>
    <property type="evidence" value="ECO:0007669"/>
    <property type="project" value="UniProtKB-KW"/>
</dbReference>
<evidence type="ECO:0000256" key="5">
    <source>
        <dbReference type="ARBA" id="ARBA00022448"/>
    </source>
</evidence>
<dbReference type="GO" id="GO:0015297">
    <property type="term" value="F:antiporter activity"/>
    <property type="evidence" value="ECO:0007669"/>
    <property type="project" value="UniProtKB-KW"/>
</dbReference>
<dbReference type="OrthoDB" id="9776324at2"/>
<keyword evidence="15" id="KW-1185">Reference proteome</keyword>
<keyword evidence="9 13" id="KW-1133">Transmembrane helix</keyword>
<feature type="transmembrane region" description="Helical" evidence="13">
    <location>
        <begin position="352"/>
        <end position="373"/>
    </location>
</feature>
<evidence type="ECO:0000256" key="4">
    <source>
        <dbReference type="ARBA" id="ARBA00020268"/>
    </source>
</evidence>
<dbReference type="InterPro" id="IPR048279">
    <property type="entry name" value="MdtK-like"/>
</dbReference>
<dbReference type="NCBIfam" id="TIGR00797">
    <property type="entry name" value="matE"/>
    <property type="match status" value="1"/>
</dbReference>
<feature type="transmembrane region" description="Helical" evidence="13">
    <location>
        <begin position="385"/>
        <end position="407"/>
    </location>
</feature>
<evidence type="ECO:0000256" key="1">
    <source>
        <dbReference type="ARBA" id="ARBA00003408"/>
    </source>
</evidence>
<sequence length="456" mass="49318">MKGTHDLRHGVLWKQILLFALPIAATSMLQQLFNSADVAVVGQFSAQKELALAAVGSTSSIVNLYITIFTGLAVGANVVIARLIGAEEEGEVRKAVHTSLVVAVLCGAVLMVVGECLAGPLLRWMDTPENIIHLARQYLQIYLLGAIFQMVYNFEAAILRANGDTRRPLLCLLLSGGVNVVLNLVFVLLFHMDVAGVALATVIADGVGAGLLWHYLRRETGPIRVEPALLRLDRKLLRGILYIGIPAAIQGMMFNIANVIIQSGINRLGSDVVAASTIGVTAEIFVYYLLNSFGQASMTFNGQNYGAGNLRRCRSATRWCLLLGGILSEAFALLLVVFGLPFAGIYTSDAGIALLALTRMRWVLPFQLFNMVIEVMSGTLRGLGYSFVPTILCAVFVCGLRILWVAFVFPLMPTFQGLLLVYPASWLAAGAAVTVAYWALKRKLLTEKPPQAPVVP</sequence>
<evidence type="ECO:0000256" key="10">
    <source>
        <dbReference type="ARBA" id="ARBA00023065"/>
    </source>
</evidence>
<dbReference type="GO" id="GO:0042910">
    <property type="term" value="F:xenobiotic transmembrane transporter activity"/>
    <property type="evidence" value="ECO:0007669"/>
    <property type="project" value="InterPro"/>
</dbReference>
<keyword evidence="11 13" id="KW-0472">Membrane</keyword>
<dbReference type="PANTHER" id="PTHR43298:SF2">
    <property type="entry name" value="FMN_FAD EXPORTER YEEO-RELATED"/>
    <property type="match status" value="1"/>
</dbReference>
<keyword evidence="5" id="KW-0813">Transport</keyword>
<comment type="function">
    <text evidence="1">Multidrug efflux pump.</text>
</comment>
<feature type="transmembrane region" description="Helical" evidence="13">
    <location>
        <begin position="272"/>
        <end position="290"/>
    </location>
</feature>
<evidence type="ECO:0000256" key="12">
    <source>
        <dbReference type="ARBA" id="ARBA00031636"/>
    </source>
</evidence>
<dbReference type="PANTHER" id="PTHR43298">
    <property type="entry name" value="MULTIDRUG RESISTANCE PROTEIN NORM-RELATED"/>
    <property type="match status" value="1"/>
</dbReference>
<dbReference type="GeneID" id="97994813"/>
<feature type="transmembrane region" description="Helical" evidence="13">
    <location>
        <begin position="12"/>
        <end position="33"/>
    </location>
</feature>
<feature type="transmembrane region" description="Helical" evidence="13">
    <location>
        <begin position="141"/>
        <end position="158"/>
    </location>
</feature>
<dbReference type="EMBL" id="QQRQ01000004">
    <property type="protein sequence ID" value="RFT07073.1"/>
    <property type="molecule type" value="Genomic_DNA"/>
</dbReference>
<keyword evidence="7" id="KW-1003">Cell membrane</keyword>
<keyword evidence="8 13" id="KW-0812">Transmembrane</keyword>
<gene>
    <name evidence="14" type="ORF">DV520_03530</name>
</gene>
<organism evidence="14 15">
    <name type="scientific">Evtepia gabavorous</name>
    <dbReference type="NCBI Taxonomy" id="2211183"/>
    <lineage>
        <taxon>Bacteria</taxon>
        <taxon>Bacillati</taxon>
        <taxon>Bacillota</taxon>
        <taxon>Clostridia</taxon>
        <taxon>Eubacteriales</taxon>
        <taxon>Evtepia</taxon>
    </lineage>
</organism>
<feature type="transmembrane region" description="Helical" evidence="13">
    <location>
        <begin position="236"/>
        <end position="260"/>
    </location>
</feature>
<feature type="transmembrane region" description="Helical" evidence="13">
    <location>
        <begin position="64"/>
        <end position="84"/>
    </location>
</feature>
<feature type="transmembrane region" description="Helical" evidence="13">
    <location>
        <begin position="96"/>
        <end position="121"/>
    </location>
</feature>
<comment type="subcellular location">
    <subcellularLocation>
        <location evidence="2">Cell membrane</location>
        <topology evidence="2">Multi-pass membrane protein</topology>
    </subcellularLocation>
</comment>
<dbReference type="InterPro" id="IPR002528">
    <property type="entry name" value="MATE_fam"/>
</dbReference>
<proteinExistence type="inferred from homology"/>
<feature type="transmembrane region" description="Helical" evidence="13">
    <location>
        <begin position="196"/>
        <end position="216"/>
    </location>
</feature>
<reference evidence="14 15" key="1">
    <citation type="submission" date="2018-07" db="EMBL/GenBank/DDBJ databases">
        <title>GABA Modulating Bacteria of the Human Gut Microbiota.</title>
        <authorList>
            <person name="Strandwitz P."/>
            <person name="Kim K.H."/>
            <person name="Terekhova D."/>
            <person name="Liu J.K."/>
            <person name="Sharma A."/>
            <person name="Levering J."/>
            <person name="Mcdonald D."/>
            <person name="Dietrich D."/>
            <person name="Ramadhar T.R."/>
            <person name="Lekbua A."/>
            <person name="Mroue N."/>
            <person name="Liston C."/>
            <person name="Stewart E.J."/>
            <person name="Dubin M.J."/>
            <person name="Zengler K."/>
            <person name="Knight R."/>
            <person name="Gilbert J.A."/>
            <person name="Clardy J."/>
            <person name="Lewis K."/>
        </authorList>
    </citation>
    <scope>NUCLEOTIDE SEQUENCE [LARGE SCALE GENOMIC DNA]</scope>
    <source>
        <strain evidence="14 15">KLE1738</strain>
    </source>
</reference>
<evidence type="ECO:0000256" key="7">
    <source>
        <dbReference type="ARBA" id="ARBA00022475"/>
    </source>
</evidence>
<evidence type="ECO:0000256" key="13">
    <source>
        <dbReference type="SAM" id="Phobius"/>
    </source>
</evidence>
<dbReference type="AlphaFoldDB" id="A0A3E2B4X5"/>
<dbReference type="CDD" id="cd13138">
    <property type="entry name" value="MATE_yoeA_like"/>
    <property type="match status" value="1"/>
</dbReference>
<keyword evidence="6" id="KW-0050">Antiport</keyword>
<dbReference type="Pfam" id="PF01554">
    <property type="entry name" value="MatE"/>
    <property type="match status" value="2"/>
</dbReference>
<comment type="similarity">
    <text evidence="3">Belongs to the multi antimicrobial extrusion (MATE) (TC 2.A.66.1) family.</text>
</comment>
<evidence type="ECO:0000313" key="15">
    <source>
        <dbReference type="Proteomes" id="UP000260649"/>
    </source>
</evidence>
<keyword evidence="10" id="KW-0406">Ion transport</keyword>
<accession>A0A3E2B4X5</accession>